<accession>A0ABW2YJI3</accession>
<dbReference type="Pfam" id="PF00501">
    <property type="entry name" value="AMP-binding"/>
    <property type="match status" value="1"/>
</dbReference>
<dbReference type="PANTHER" id="PTHR45527">
    <property type="entry name" value="NONRIBOSOMAL PEPTIDE SYNTHETASE"/>
    <property type="match status" value="1"/>
</dbReference>
<feature type="domain" description="AMP-binding enzyme C-terminal" evidence="2">
    <location>
        <begin position="254"/>
        <end position="332"/>
    </location>
</feature>
<dbReference type="InterPro" id="IPR000873">
    <property type="entry name" value="AMP-dep_synth/lig_dom"/>
</dbReference>
<evidence type="ECO:0000259" key="2">
    <source>
        <dbReference type="Pfam" id="PF13193"/>
    </source>
</evidence>
<gene>
    <name evidence="3" type="ORF">ACFQ0E_19150</name>
</gene>
<dbReference type="Gene3D" id="3.30.300.30">
    <property type="match status" value="1"/>
</dbReference>
<feature type="domain" description="AMP-dependent synthetase/ligase" evidence="1">
    <location>
        <begin position="1"/>
        <end position="195"/>
    </location>
</feature>
<keyword evidence="4" id="KW-1185">Reference proteome</keyword>
<dbReference type="RefSeq" id="WP_386826633.1">
    <property type="nucleotide sequence ID" value="NZ_JBHTIF010000022.1"/>
</dbReference>
<dbReference type="Pfam" id="PF13193">
    <property type="entry name" value="AMP-binding_C"/>
    <property type="match status" value="1"/>
</dbReference>
<dbReference type="InterPro" id="IPR042099">
    <property type="entry name" value="ANL_N_sf"/>
</dbReference>
<evidence type="ECO:0000313" key="3">
    <source>
        <dbReference type="EMBL" id="MFD0727716.1"/>
    </source>
</evidence>
<dbReference type="Gene3D" id="3.40.50.12780">
    <property type="entry name" value="N-terminal domain of ligase-like"/>
    <property type="match status" value="1"/>
</dbReference>
<sequence length="341" mass="37153">TTGQPKGVMIEHRNAVAFLAWAHRVYTREHLAVVLAATSMCFDLSVFEMFAPLTCGGTCLLVDHILALQEPESCVQGVTLVNTVPSAIMQLLEHGPLPPSVRVVNLAGEALLGHVVERVHAQPGIEAVYNLYGPSEDTTYSTVSRCVRESGAVPDIGVPTRGCEVRIVDRQGLPVPQGVAGELWIGGTGLSRGYWNRPELTAEKFVDGASLGLPVARMYRTGDLVRWNEKGRLEFIGRIDQQVKLNGFRIELGEIETALSASGEVRSSGVLKIDEAGPQRLVAFVEYLADGEDAPAERERRAKAHLRECLPGFMLPQEWIAVEAMPLSANGKIDRKALRAR</sequence>
<dbReference type="PANTHER" id="PTHR45527:SF1">
    <property type="entry name" value="FATTY ACID SYNTHASE"/>
    <property type="match status" value="1"/>
</dbReference>
<dbReference type="SUPFAM" id="SSF56801">
    <property type="entry name" value="Acetyl-CoA synthetase-like"/>
    <property type="match status" value="1"/>
</dbReference>
<evidence type="ECO:0000259" key="1">
    <source>
        <dbReference type="Pfam" id="PF00501"/>
    </source>
</evidence>
<proteinExistence type="predicted"/>
<organism evidence="3 4">
    <name type="scientific">Lysobacter brunescens</name>
    <dbReference type="NCBI Taxonomy" id="262323"/>
    <lineage>
        <taxon>Bacteria</taxon>
        <taxon>Pseudomonadati</taxon>
        <taxon>Pseudomonadota</taxon>
        <taxon>Gammaproteobacteria</taxon>
        <taxon>Lysobacterales</taxon>
        <taxon>Lysobacteraceae</taxon>
        <taxon>Lysobacter</taxon>
    </lineage>
</organism>
<evidence type="ECO:0000313" key="4">
    <source>
        <dbReference type="Proteomes" id="UP001597110"/>
    </source>
</evidence>
<dbReference type="EMBL" id="JBHTIF010000022">
    <property type="protein sequence ID" value="MFD0727716.1"/>
    <property type="molecule type" value="Genomic_DNA"/>
</dbReference>
<name>A0ABW2YJI3_9GAMM</name>
<feature type="non-terminal residue" evidence="3">
    <location>
        <position position="341"/>
    </location>
</feature>
<comment type="caution">
    <text evidence="3">The sequence shown here is derived from an EMBL/GenBank/DDBJ whole genome shotgun (WGS) entry which is preliminary data.</text>
</comment>
<reference evidence="4" key="1">
    <citation type="journal article" date="2019" name="Int. J. Syst. Evol. Microbiol.">
        <title>The Global Catalogue of Microorganisms (GCM) 10K type strain sequencing project: providing services to taxonomists for standard genome sequencing and annotation.</title>
        <authorList>
            <consortium name="The Broad Institute Genomics Platform"/>
            <consortium name="The Broad Institute Genome Sequencing Center for Infectious Disease"/>
            <person name="Wu L."/>
            <person name="Ma J."/>
        </authorList>
    </citation>
    <scope>NUCLEOTIDE SEQUENCE [LARGE SCALE GENOMIC DNA]</scope>
    <source>
        <strain evidence="4">CCUG 55585</strain>
    </source>
</reference>
<dbReference type="InterPro" id="IPR045851">
    <property type="entry name" value="AMP-bd_C_sf"/>
</dbReference>
<protein>
    <submittedName>
        <fullName evidence="3">AMP-binding protein</fullName>
    </submittedName>
</protein>
<feature type="non-terminal residue" evidence="3">
    <location>
        <position position="1"/>
    </location>
</feature>
<dbReference type="Proteomes" id="UP001597110">
    <property type="component" value="Unassembled WGS sequence"/>
</dbReference>
<dbReference type="InterPro" id="IPR025110">
    <property type="entry name" value="AMP-bd_C"/>
</dbReference>